<accession>A0ACB0KR87</accession>
<name>A0ACB0KR87_TRIPR</name>
<dbReference type="Proteomes" id="UP001177021">
    <property type="component" value="Unassembled WGS sequence"/>
</dbReference>
<comment type="caution">
    <text evidence="1">The sequence shown here is derived from an EMBL/GenBank/DDBJ whole genome shotgun (WGS) entry which is preliminary data.</text>
</comment>
<gene>
    <name evidence="1" type="ORF">MILVUS5_LOCUS25597</name>
</gene>
<keyword evidence="2" id="KW-1185">Reference proteome</keyword>
<protein>
    <submittedName>
        <fullName evidence="1">Uncharacterized protein</fullName>
    </submittedName>
</protein>
<evidence type="ECO:0000313" key="1">
    <source>
        <dbReference type="EMBL" id="CAJ2659413.1"/>
    </source>
</evidence>
<organism evidence="1 2">
    <name type="scientific">Trifolium pratense</name>
    <name type="common">Red clover</name>
    <dbReference type="NCBI Taxonomy" id="57577"/>
    <lineage>
        <taxon>Eukaryota</taxon>
        <taxon>Viridiplantae</taxon>
        <taxon>Streptophyta</taxon>
        <taxon>Embryophyta</taxon>
        <taxon>Tracheophyta</taxon>
        <taxon>Spermatophyta</taxon>
        <taxon>Magnoliopsida</taxon>
        <taxon>eudicotyledons</taxon>
        <taxon>Gunneridae</taxon>
        <taxon>Pentapetalae</taxon>
        <taxon>rosids</taxon>
        <taxon>fabids</taxon>
        <taxon>Fabales</taxon>
        <taxon>Fabaceae</taxon>
        <taxon>Papilionoideae</taxon>
        <taxon>50 kb inversion clade</taxon>
        <taxon>NPAAA clade</taxon>
        <taxon>Hologalegina</taxon>
        <taxon>IRL clade</taxon>
        <taxon>Trifolieae</taxon>
        <taxon>Trifolium</taxon>
    </lineage>
</organism>
<sequence>MSCSSFTEIFSSGSFGIGHSGTKVKLRKLVLVELKNLEFICKEKYDVQVLQNIEILDVSRCSRLKNIVPSSVLFGNLEQLKVKSCAGLENIMKSSVVNNIQKLKILCIDYCEKIEEIIASDDENDDFELAFMKLEHLQLINLPRLRSFCKGRNSFKFPLLKTLSVIDCPMMETFSHGVLYAPKLRTVRVNAEGEWHWNGDINSTLRKIVAKKEL</sequence>
<dbReference type="EMBL" id="CASHSV030000311">
    <property type="protein sequence ID" value="CAJ2659413.1"/>
    <property type="molecule type" value="Genomic_DNA"/>
</dbReference>
<proteinExistence type="predicted"/>
<reference evidence="1" key="1">
    <citation type="submission" date="2023-10" db="EMBL/GenBank/DDBJ databases">
        <authorList>
            <person name="Rodriguez Cubillos JULIANA M."/>
            <person name="De Vega J."/>
        </authorList>
    </citation>
    <scope>NUCLEOTIDE SEQUENCE</scope>
</reference>
<evidence type="ECO:0000313" key="2">
    <source>
        <dbReference type="Proteomes" id="UP001177021"/>
    </source>
</evidence>